<dbReference type="Proteomes" id="UP000229498">
    <property type="component" value="Unassembled WGS sequence"/>
</dbReference>
<dbReference type="PANTHER" id="PTHR33751">
    <property type="entry name" value="CBB3-TYPE CYTOCHROME C OXIDASE SUBUNIT FIXP"/>
    <property type="match status" value="1"/>
</dbReference>
<protein>
    <recommendedName>
        <fullName evidence="19">Cbb3-type cytochrome c oxidase subunit</fullName>
    </recommendedName>
</protein>
<dbReference type="GO" id="GO:0009055">
    <property type="term" value="F:electron transfer activity"/>
    <property type="evidence" value="ECO:0007669"/>
    <property type="project" value="InterPro"/>
</dbReference>
<feature type="domain" description="Cytochrome c" evidence="24">
    <location>
        <begin position="215"/>
        <end position="296"/>
    </location>
</feature>
<dbReference type="GO" id="GO:0020037">
    <property type="term" value="F:heme binding"/>
    <property type="evidence" value="ECO:0007669"/>
    <property type="project" value="InterPro"/>
</dbReference>
<keyword evidence="9 23" id="KW-0812">Transmembrane</keyword>
<dbReference type="RefSeq" id="WP_109794733.1">
    <property type="nucleotide sequence ID" value="NZ_PHIG01000047.1"/>
</dbReference>
<comment type="pathway">
    <text evidence="2 19">Energy metabolism; oxidative phosphorylation.</text>
</comment>
<keyword evidence="6 19" id="KW-0997">Cell inner membrane</keyword>
<evidence type="ECO:0000256" key="6">
    <source>
        <dbReference type="ARBA" id="ARBA00022519"/>
    </source>
</evidence>
<proteinExistence type="inferred from homology"/>
<feature type="transmembrane region" description="Helical" evidence="23">
    <location>
        <begin position="43"/>
        <end position="65"/>
    </location>
</feature>
<feature type="region of interest" description="Disordered" evidence="22">
    <location>
        <begin position="1"/>
        <end position="26"/>
    </location>
</feature>
<evidence type="ECO:0000256" key="10">
    <source>
        <dbReference type="ARBA" id="ARBA00022723"/>
    </source>
</evidence>
<keyword evidence="13 19" id="KW-0249">Electron transport</keyword>
<evidence type="ECO:0000256" key="13">
    <source>
        <dbReference type="ARBA" id="ARBA00022982"/>
    </source>
</evidence>
<dbReference type="UniPathway" id="UPA00705"/>
<keyword evidence="5 19" id="KW-1003">Cell membrane</keyword>
<feature type="binding site" description="axial binding residue" evidence="20">
    <location>
        <position position="184"/>
    </location>
    <ligand>
        <name>heme c</name>
        <dbReference type="ChEBI" id="CHEBI:61717"/>
        <label>2</label>
    </ligand>
    <ligandPart>
        <name>Fe</name>
        <dbReference type="ChEBI" id="CHEBI:18248"/>
    </ligandPart>
</feature>
<keyword evidence="16 19" id="KW-0408">Iron</keyword>
<comment type="function">
    <text evidence="19">C-type cytochrome. Part of the cbb3-type cytochrome c oxidase complex.</text>
</comment>
<keyword evidence="10 19" id="KW-0479">Metal-binding</keyword>
<sequence length="307" mass="33599">MRTDPDAAKGKEAATETDAVTGTATTGHEWDGIKELDNPMPRWWLWTFYATVIWAIGYTIAYPAWPLIDSATQGVLGYSSRAAVERDIEDAITAQQEKFDALERLSLEEIRQDPALFRFATDGGRAAFAVNCSQCHGSGAQGSPGYPNLNDDEWLWGGSVQDIYQTLQHGIRYERDDETRFSQMPAFGDGLLSREQINAVAHHVRSLAELEHDADLAAAGATVYADNCAVCHGENGGGDQSQGAPALDDAIWLYGSSVQEIRTQVVNPRHGVMPAWDFRLSDATLKQLTLFVHSLGGGELGIDIRQE</sequence>
<comment type="caution">
    <text evidence="25">The sequence shown here is derived from an EMBL/GenBank/DDBJ whole genome shotgun (WGS) entry which is preliminary data.</text>
</comment>
<organism evidence="25 26">
    <name type="scientific">Minwuia thermotolerans</name>
    <dbReference type="NCBI Taxonomy" id="2056226"/>
    <lineage>
        <taxon>Bacteria</taxon>
        <taxon>Pseudomonadati</taxon>
        <taxon>Pseudomonadota</taxon>
        <taxon>Alphaproteobacteria</taxon>
        <taxon>Minwuiales</taxon>
        <taxon>Minwuiaceae</taxon>
        <taxon>Minwuia</taxon>
    </lineage>
</organism>
<feature type="domain" description="Cytochrome c" evidence="24">
    <location>
        <begin position="119"/>
        <end position="208"/>
    </location>
</feature>
<evidence type="ECO:0000256" key="9">
    <source>
        <dbReference type="ARBA" id="ARBA00022692"/>
    </source>
</evidence>
<dbReference type="InterPro" id="IPR032858">
    <property type="entry name" value="CcoP_N"/>
</dbReference>
<dbReference type="GO" id="GO:0006119">
    <property type="term" value="P:oxidative phosphorylation"/>
    <property type="evidence" value="ECO:0007669"/>
    <property type="project" value="UniProtKB-UniPathway"/>
</dbReference>
<keyword evidence="8 19" id="KW-0679">Respiratory chain</keyword>
<dbReference type="GO" id="GO:0005506">
    <property type="term" value="F:iron ion binding"/>
    <property type="evidence" value="ECO:0007669"/>
    <property type="project" value="InterPro"/>
</dbReference>
<feature type="binding site" description="covalent" evidence="21">
    <location>
        <position position="231"/>
    </location>
    <ligand>
        <name>heme c</name>
        <dbReference type="ChEBI" id="CHEBI:61717"/>
        <label>2</label>
    </ligand>
</feature>
<evidence type="ECO:0000313" key="26">
    <source>
        <dbReference type="Proteomes" id="UP000229498"/>
    </source>
</evidence>
<feature type="binding site" description="axial binding residue" evidence="20">
    <location>
        <position position="232"/>
    </location>
    <ligand>
        <name>heme c</name>
        <dbReference type="ChEBI" id="CHEBI:61717"/>
        <label>2</label>
    </ligand>
    <ligandPart>
        <name>Fe</name>
        <dbReference type="ChEBI" id="CHEBI:18248"/>
    </ligandPart>
</feature>
<feature type="binding site" description="covalent" evidence="21">
    <location>
        <position position="132"/>
    </location>
    <ligand>
        <name>heme c</name>
        <dbReference type="ChEBI" id="CHEBI:61717"/>
        <label>1</label>
    </ligand>
</feature>
<evidence type="ECO:0000256" key="14">
    <source>
        <dbReference type="ARBA" id="ARBA00022989"/>
    </source>
</evidence>
<evidence type="ECO:0000256" key="20">
    <source>
        <dbReference type="PIRSR" id="PIRSR000006-1"/>
    </source>
</evidence>
<gene>
    <name evidence="25" type="primary">ccoP</name>
    <name evidence="25" type="ORF">CVT23_18105</name>
</gene>
<evidence type="ECO:0000256" key="19">
    <source>
        <dbReference type="PIRNR" id="PIRNR000006"/>
    </source>
</evidence>
<evidence type="ECO:0000256" key="11">
    <source>
        <dbReference type="ARBA" id="ARBA00022737"/>
    </source>
</evidence>
<dbReference type="SUPFAM" id="SSF46626">
    <property type="entry name" value="Cytochrome c"/>
    <property type="match status" value="2"/>
</dbReference>
<feature type="compositionally biased region" description="Basic and acidic residues" evidence="22">
    <location>
        <begin position="1"/>
        <end position="14"/>
    </location>
</feature>
<feature type="binding site" description="axial binding residue" evidence="20">
    <location>
        <position position="136"/>
    </location>
    <ligand>
        <name>heme c</name>
        <dbReference type="ChEBI" id="CHEBI:61717"/>
        <label>1</label>
    </ligand>
    <ligandPart>
        <name>Fe</name>
        <dbReference type="ChEBI" id="CHEBI:18248"/>
    </ligandPart>
</feature>
<keyword evidence="17 19" id="KW-0406">Ion transport</keyword>
<dbReference type="InterPro" id="IPR004678">
    <property type="entry name" value="Cyt_c_oxidase_cbb3_su3"/>
</dbReference>
<dbReference type="EMBL" id="PHIG01000047">
    <property type="protein sequence ID" value="PJK28286.1"/>
    <property type="molecule type" value="Genomic_DNA"/>
</dbReference>
<dbReference type="Pfam" id="PF14715">
    <property type="entry name" value="FixP_N"/>
    <property type="match status" value="1"/>
</dbReference>
<dbReference type="PRINTS" id="PR00605">
    <property type="entry name" value="CYTCHROMECIC"/>
</dbReference>
<evidence type="ECO:0000256" key="23">
    <source>
        <dbReference type="SAM" id="Phobius"/>
    </source>
</evidence>
<evidence type="ECO:0000256" key="8">
    <source>
        <dbReference type="ARBA" id="ARBA00022660"/>
    </source>
</evidence>
<comment type="similarity">
    <text evidence="3 19">Belongs to the CcoP / FixP family.</text>
</comment>
<evidence type="ECO:0000256" key="5">
    <source>
        <dbReference type="ARBA" id="ARBA00022475"/>
    </source>
</evidence>
<dbReference type="OrthoDB" id="9811281at2"/>
<evidence type="ECO:0000256" key="12">
    <source>
        <dbReference type="ARBA" id="ARBA00022781"/>
    </source>
</evidence>
<dbReference type="GO" id="GO:0005886">
    <property type="term" value="C:plasma membrane"/>
    <property type="evidence" value="ECO:0007669"/>
    <property type="project" value="UniProtKB-SubCell"/>
</dbReference>
<keyword evidence="18 19" id="KW-0472">Membrane</keyword>
<keyword evidence="14 23" id="KW-1133">Transmembrane helix</keyword>
<evidence type="ECO:0000256" key="21">
    <source>
        <dbReference type="PIRSR" id="PIRSR000006-2"/>
    </source>
</evidence>
<evidence type="ECO:0000256" key="18">
    <source>
        <dbReference type="ARBA" id="ARBA00023136"/>
    </source>
</evidence>
<accession>A0A2M9FXU6</accession>
<keyword evidence="7 19" id="KW-0349">Heme</keyword>
<dbReference type="GO" id="GO:0016491">
    <property type="term" value="F:oxidoreductase activity"/>
    <property type="evidence" value="ECO:0007669"/>
    <property type="project" value="UniProtKB-KW"/>
</dbReference>
<keyword evidence="15 19" id="KW-0560">Oxidoreductase</keyword>
<evidence type="ECO:0000256" key="4">
    <source>
        <dbReference type="ARBA" id="ARBA00022448"/>
    </source>
</evidence>
<name>A0A2M9FXU6_9PROT</name>
<evidence type="ECO:0000256" key="15">
    <source>
        <dbReference type="ARBA" id="ARBA00023002"/>
    </source>
</evidence>
<comment type="cofactor">
    <cofactor evidence="19 21">
        <name>heme c</name>
        <dbReference type="ChEBI" id="CHEBI:61717"/>
    </cofactor>
    <text evidence="19 21">Binds 2 heme C groups per subunit.</text>
</comment>
<keyword evidence="12 19" id="KW-0375">Hydrogen ion transport</keyword>
<dbReference type="InterPro" id="IPR009056">
    <property type="entry name" value="Cyt_c-like_dom"/>
</dbReference>
<evidence type="ECO:0000259" key="24">
    <source>
        <dbReference type="PROSITE" id="PS51007"/>
    </source>
</evidence>
<reference evidence="25 26" key="1">
    <citation type="submission" date="2017-11" db="EMBL/GenBank/DDBJ databases">
        <title>Draft genome sequence of Rhizobiales bacterium SY3-13.</title>
        <authorList>
            <person name="Sun C."/>
        </authorList>
    </citation>
    <scope>NUCLEOTIDE SEQUENCE [LARGE SCALE GENOMIC DNA]</scope>
    <source>
        <strain evidence="25 26">SY3-13</strain>
    </source>
</reference>
<dbReference type="InterPro" id="IPR050597">
    <property type="entry name" value="Cytochrome_c_Oxidase_Subunit"/>
</dbReference>
<feature type="binding site" description="covalent" evidence="21">
    <location>
        <position position="228"/>
    </location>
    <ligand>
        <name>heme c</name>
        <dbReference type="ChEBI" id="CHEBI:61717"/>
        <label>2</label>
    </ligand>
</feature>
<dbReference type="AlphaFoldDB" id="A0A2M9FXU6"/>
<dbReference type="GO" id="GO:1902600">
    <property type="term" value="P:proton transmembrane transport"/>
    <property type="evidence" value="ECO:0007669"/>
    <property type="project" value="UniProtKB-KW"/>
</dbReference>
<evidence type="ECO:0000313" key="25">
    <source>
        <dbReference type="EMBL" id="PJK28286.1"/>
    </source>
</evidence>
<evidence type="ECO:0000256" key="2">
    <source>
        <dbReference type="ARBA" id="ARBA00004673"/>
    </source>
</evidence>
<keyword evidence="26" id="KW-1185">Reference proteome</keyword>
<dbReference type="PANTHER" id="PTHR33751:SF1">
    <property type="entry name" value="CBB3-TYPE CYTOCHROME C OXIDASE SUBUNIT FIXP"/>
    <property type="match status" value="1"/>
</dbReference>
<keyword evidence="11" id="KW-0677">Repeat</keyword>
<dbReference type="PIRSF" id="PIRSF000006">
    <property type="entry name" value="Cbb3-Cox_fixP"/>
    <property type="match status" value="1"/>
</dbReference>
<dbReference type="InterPro" id="IPR008168">
    <property type="entry name" value="Cyt_C_IC"/>
</dbReference>
<dbReference type="InterPro" id="IPR036909">
    <property type="entry name" value="Cyt_c-like_dom_sf"/>
</dbReference>
<feature type="binding site" description="axial binding residue" evidence="20">
    <location>
        <position position="273"/>
    </location>
    <ligand>
        <name>heme c</name>
        <dbReference type="ChEBI" id="CHEBI:61717"/>
        <label>1</label>
    </ligand>
    <ligandPart>
        <name>Fe</name>
        <dbReference type="ChEBI" id="CHEBI:18248"/>
    </ligandPart>
</feature>
<dbReference type="Gene3D" id="6.10.280.130">
    <property type="match status" value="1"/>
</dbReference>
<dbReference type="Pfam" id="PF13442">
    <property type="entry name" value="Cytochrome_CBB3"/>
    <property type="match status" value="2"/>
</dbReference>
<dbReference type="NCBIfam" id="TIGR00782">
    <property type="entry name" value="ccoP"/>
    <property type="match status" value="1"/>
</dbReference>
<feature type="binding site" description="covalent" evidence="21">
    <location>
        <position position="135"/>
    </location>
    <ligand>
        <name>heme c</name>
        <dbReference type="ChEBI" id="CHEBI:61717"/>
        <label>1</label>
    </ligand>
</feature>
<dbReference type="Gene3D" id="1.10.760.10">
    <property type="entry name" value="Cytochrome c-like domain"/>
    <property type="match status" value="2"/>
</dbReference>
<evidence type="ECO:0000256" key="17">
    <source>
        <dbReference type="ARBA" id="ARBA00023065"/>
    </source>
</evidence>
<dbReference type="PROSITE" id="PS51007">
    <property type="entry name" value="CYTC"/>
    <property type="match status" value="2"/>
</dbReference>
<evidence type="ECO:0000256" key="7">
    <source>
        <dbReference type="ARBA" id="ARBA00022617"/>
    </source>
</evidence>
<comment type="subcellular location">
    <subcellularLocation>
        <location evidence="1 19">Cell inner membrane</location>
    </subcellularLocation>
</comment>
<evidence type="ECO:0000256" key="1">
    <source>
        <dbReference type="ARBA" id="ARBA00004533"/>
    </source>
</evidence>
<evidence type="ECO:0000256" key="22">
    <source>
        <dbReference type="SAM" id="MobiDB-lite"/>
    </source>
</evidence>
<dbReference type="InterPro" id="IPR038414">
    <property type="entry name" value="CcoP_N_sf"/>
</dbReference>
<evidence type="ECO:0000256" key="16">
    <source>
        <dbReference type="ARBA" id="ARBA00023004"/>
    </source>
</evidence>
<keyword evidence="4 19" id="KW-0813">Transport</keyword>
<comment type="subunit">
    <text evidence="19">Component of the cbb3-type cytochrome c oxidase.</text>
</comment>
<feature type="compositionally biased region" description="Low complexity" evidence="22">
    <location>
        <begin position="16"/>
        <end position="26"/>
    </location>
</feature>
<evidence type="ECO:0000256" key="3">
    <source>
        <dbReference type="ARBA" id="ARBA00006113"/>
    </source>
</evidence>